<sequence>GHHFGRDRDATSKYENISVVDQPLERLDIGTESTDDIVLLAKAVNRDGVNRASNKNIHRFKALSSGPSVSFGSKKCGQVSVLSVRFKS</sequence>
<gene>
    <name evidence="1" type="ORF">S01H1_12827</name>
</gene>
<protein>
    <submittedName>
        <fullName evidence="1">Uncharacterized protein</fullName>
    </submittedName>
</protein>
<name>X0RPV2_9ZZZZ</name>
<dbReference type="AlphaFoldDB" id="X0RPV2"/>
<feature type="non-terminal residue" evidence="1">
    <location>
        <position position="1"/>
    </location>
</feature>
<accession>X0RPV2</accession>
<comment type="caution">
    <text evidence="1">The sequence shown here is derived from an EMBL/GenBank/DDBJ whole genome shotgun (WGS) entry which is preliminary data.</text>
</comment>
<reference evidence="1" key="1">
    <citation type="journal article" date="2014" name="Front. Microbiol.">
        <title>High frequency of phylogenetically diverse reductive dehalogenase-homologous genes in deep subseafloor sedimentary metagenomes.</title>
        <authorList>
            <person name="Kawai M."/>
            <person name="Futagami T."/>
            <person name="Toyoda A."/>
            <person name="Takaki Y."/>
            <person name="Nishi S."/>
            <person name="Hori S."/>
            <person name="Arai W."/>
            <person name="Tsubouchi T."/>
            <person name="Morono Y."/>
            <person name="Uchiyama I."/>
            <person name="Ito T."/>
            <person name="Fujiyama A."/>
            <person name="Inagaki F."/>
            <person name="Takami H."/>
        </authorList>
    </citation>
    <scope>NUCLEOTIDE SEQUENCE</scope>
    <source>
        <strain evidence="1">Expedition CK06-06</strain>
    </source>
</reference>
<dbReference type="EMBL" id="BARS01006594">
    <property type="protein sequence ID" value="GAF70879.1"/>
    <property type="molecule type" value="Genomic_DNA"/>
</dbReference>
<proteinExistence type="predicted"/>
<organism evidence="1">
    <name type="scientific">marine sediment metagenome</name>
    <dbReference type="NCBI Taxonomy" id="412755"/>
    <lineage>
        <taxon>unclassified sequences</taxon>
        <taxon>metagenomes</taxon>
        <taxon>ecological metagenomes</taxon>
    </lineage>
</organism>
<evidence type="ECO:0000313" key="1">
    <source>
        <dbReference type="EMBL" id="GAF70879.1"/>
    </source>
</evidence>